<feature type="compositionally biased region" description="Low complexity" evidence="1">
    <location>
        <begin position="60"/>
        <end position="71"/>
    </location>
</feature>
<dbReference type="AlphaFoldDB" id="A0A7J6QWF1"/>
<feature type="compositionally biased region" description="Pro residues" evidence="1">
    <location>
        <begin position="231"/>
        <end position="249"/>
    </location>
</feature>
<feature type="region of interest" description="Disordered" evidence="1">
    <location>
        <begin position="158"/>
        <end position="249"/>
    </location>
</feature>
<organism evidence="2 3">
    <name type="scientific">Perkinsus olseni</name>
    <name type="common">Perkinsus atlanticus</name>
    <dbReference type="NCBI Taxonomy" id="32597"/>
    <lineage>
        <taxon>Eukaryota</taxon>
        <taxon>Sar</taxon>
        <taxon>Alveolata</taxon>
        <taxon>Perkinsozoa</taxon>
        <taxon>Perkinsea</taxon>
        <taxon>Perkinsida</taxon>
        <taxon>Perkinsidae</taxon>
        <taxon>Perkinsus</taxon>
    </lineage>
</organism>
<protein>
    <submittedName>
        <fullName evidence="2">Uncharacterized protein</fullName>
    </submittedName>
</protein>
<sequence length="249" mass="27410">YSQYGETEVSAASFVASEYGLKDAAGLENLTDLLRPASFGLQRQQLLPGASSSVLPGVPSTSSSTNVASQSGTEHLVRRTIDWKSFGFLYRLVKLGMDANDPQWQALWDRFSANEGLKTPARPRKQKLETLQKFVEQSLVYAVRKDWAKELLYKKPGDPDPVIELSDDDESGAESKKGPAVAIRRKDRHKKHRRHHHRSRSSSHSRRRSKSSSRPSVSHSGDVPPVNGGASPPPFPGFIPPTAPVPPGH</sequence>
<evidence type="ECO:0000256" key="1">
    <source>
        <dbReference type="SAM" id="MobiDB-lite"/>
    </source>
</evidence>
<gene>
    <name evidence="2" type="ORF">FOZ63_017254</name>
</gene>
<proteinExistence type="predicted"/>
<name>A0A7J6QWF1_PEROL</name>
<feature type="non-terminal residue" evidence="2">
    <location>
        <position position="249"/>
    </location>
</feature>
<dbReference type="EMBL" id="JABANO010029910">
    <property type="protein sequence ID" value="KAF4712764.1"/>
    <property type="molecule type" value="Genomic_DNA"/>
</dbReference>
<reference evidence="2 3" key="1">
    <citation type="submission" date="2020-04" db="EMBL/GenBank/DDBJ databases">
        <title>Perkinsus olseni comparative genomics.</title>
        <authorList>
            <person name="Bogema D.R."/>
        </authorList>
    </citation>
    <scope>NUCLEOTIDE SEQUENCE [LARGE SCALE GENOMIC DNA]</scope>
    <source>
        <strain evidence="2 3">ATCC PRA-207</strain>
    </source>
</reference>
<keyword evidence="3" id="KW-1185">Reference proteome</keyword>
<accession>A0A7J6QWF1</accession>
<feature type="compositionally biased region" description="Basic residues" evidence="1">
    <location>
        <begin position="183"/>
        <end position="211"/>
    </location>
</feature>
<dbReference type="Proteomes" id="UP000553632">
    <property type="component" value="Unassembled WGS sequence"/>
</dbReference>
<comment type="caution">
    <text evidence="2">The sequence shown here is derived from an EMBL/GenBank/DDBJ whole genome shotgun (WGS) entry which is preliminary data.</text>
</comment>
<feature type="region of interest" description="Disordered" evidence="1">
    <location>
        <begin position="51"/>
        <end position="71"/>
    </location>
</feature>
<evidence type="ECO:0000313" key="2">
    <source>
        <dbReference type="EMBL" id="KAF4712764.1"/>
    </source>
</evidence>
<feature type="non-terminal residue" evidence="2">
    <location>
        <position position="1"/>
    </location>
</feature>
<evidence type="ECO:0000313" key="3">
    <source>
        <dbReference type="Proteomes" id="UP000553632"/>
    </source>
</evidence>